<evidence type="ECO:0000313" key="9">
    <source>
        <dbReference type="Proteomes" id="UP000315235"/>
    </source>
</evidence>
<dbReference type="PANTHER" id="PTHR38459">
    <property type="entry name" value="PROPHAGE BACTOPRENOL-LINKED GLUCOSE TRANSLOCASE HOMOLOG"/>
    <property type="match status" value="1"/>
</dbReference>
<dbReference type="GO" id="GO:0005886">
    <property type="term" value="C:plasma membrane"/>
    <property type="evidence" value="ECO:0007669"/>
    <property type="project" value="TreeGrafter"/>
</dbReference>
<dbReference type="InterPro" id="IPR051401">
    <property type="entry name" value="GtrA_CellWall_Glycosyl"/>
</dbReference>
<keyword evidence="5 6" id="KW-0472">Membrane</keyword>
<evidence type="ECO:0000256" key="5">
    <source>
        <dbReference type="ARBA" id="ARBA00023136"/>
    </source>
</evidence>
<feature type="transmembrane region" description="Helical" evidence="6">
    <location>
        <begin position="34"/>
        <end position="54"/>
    </location>
</feature>
<comment type="subcellular location">
    <subcellularLocation>
        <location evidence="1">Membrane</location>
        <topology evidence="1">Multi-pass membrane protein</topology>
    </subcellularLocation>
</comment>
<feature type="domain" description="GtrA/DPMS transmembrane" evidence="7">
    <location>
        <begin position="6"/>
        <end position="119"/>
    </location>
</feature>
<evidence type="ECO:0000259" key="7">
    <source>
        <dbReference type="Pfam" id="PF04138"/>
    </source>
</evidence>
<accession>A0A553H340</accession>
<evidence type="ECO:0000256" key="6">
    <source>
        <dbReference type="SAM" id="Phobius"/>
    </source>
</evidence>
<protein>
    <submittedName>
        <fullName evidence="8">GtrA family protein</fullName>
    </submittedName>
</protein>
<keyword evidence="9" id="KW-1185">Reference proteome</keyword>
<evidence type="ECO:0000256" key="1">
    <source>
        <dbReference type="ARBA" id="ARBA00004141"/>
    </source>
</evidence>
<feature type="transmembrane region" description="Helical" evidence="6">
    <location>
        <begin position="7"/>
        <end position="28"/>
    </location>
</feature>
<feature type="transmembrane region" description="Helical" evidence="6">
    <location>
        <begin position="66"/>
        <end position="87"/>
    </location>
</feature>
<dbReference type="InterPro" id="IPR007267">
    <property type="entry name" value="GtrA_DPMS_TM"/>
</dbReference>
<keyword evidence="3 6" id="KW-0812">Transmembrane</keyword>
<comment type="caution">
    <text evidence="8">The sequence shown here is derived from an EMBL/GenBank/DDBJ whole genome shotgun (WGS) entry which is preliminary data.</text>
</comment>
<dbReference type="GO" id="GO:0000271">
    <property type="term" value="P:polysaccharide biosynthetic process"/>
    <property type="evidence" value="ECO:0007669"/>
    <property type="project" value="InterPro"/>
</dbReference>
<keyword evidence="4 6" id="KW-1133">Transmembrane helix</keyword>
<feature type="transmembrane region" description="Helical" evidence="6">
    <location>
        <begin position="93"/>
        <end position="113"/>
    </location>
</feature>
<dbReference type="RefSeq" id="WP_143486797.1">
    <property type="nucleotide sequence ID" value="NZ_VJOY01000002.1"/>
</dbReference>
<comment type="similarity">
    <text evidence="2">Belongs to the GtrA family.</text>
</comment>
<dbReference type="PANTHER" id="PTHR38459:SF1">
    <property type="entry name" value="PROPHAGE BACTOPRENOL-LINKED GLUCOSE TRANSLOCASE HOMOLOG"/>
    <property type="match status" value="1"/>
</dbReference>
<reference evidence="8 9" key="1">
    <citation type="submission" date="2019-07" db="EMBL/GenBank/DDBJ databases">
        <title>Pseudomonas mangiferae sp. nov., isolated from bark of mango tree in Thailand.</title>
        <authorList>
            <person name="Srisuk N."/>
            <person name="Anurat P."/>
        </authorList>
    </citation>
    <scope>NUCLEOTIDE SEQUENCE [LARGE SCALE GENOMIC DNA]</scope>
    <source>
        <strain evidence="8 9">DMKU_BBB3-04</strain>
    </source>
</reference>
<sequence length="123" mass="13776">MIIFLRFLAVGGLATALHLALFFFLINLELSKPLANSLAFIGAFVWSFLANNYYTFSAGNFSRAILLKYAAVATLGATLNYIFVWVICSWLELSYYLALLLILVVNPPLVFVLQKIWVFKATA</sequence>
<evidence type="ECO:0000256" key="2">
    <source>
        <dbReference type="ARBA" id="ARBA00009399"/>
    </source>
</evidence>
<dbReference type="Proteomes" id="UP000315235">
    <property type="component" value="Unassembled WGS sequence"/>
</dbReference>
<dbReference type="Pfam" id="PF04138">
    <property type="entry name" value="GtrA_DPMS_TM"/>
    <property type="match status" value="1"/>
</dbReference>
<evidence type="ECO:0000313" key="8">
    <source>
        <dbReference type="EMBL" id="TRX76169.1"/>
    </source>
</evidence>
<evidence type="ECO:0000256" key="4">
    <source>
        <dbReference type="ARBA" id="ARBA00022989"/>
    </source>
</evidence>
<dbReference type="AlphaFoldDB" id="A0A553H340"/>
<name>A0A553H340_9PSED</name>
<dbReference type="EMBL" id="VJOY01000002">
    <property type="protein sequence ID" value="TRX76169.1"/>
    <property type="molecule type" value="Genomic_DNA"/>
</dbReference>
<gene>
    <name evidence="8" type="ORF">FM069_02985</name>
</gene>
<proteinExistence type="inferred from homology"/>
<evidence type="ECO:0000256" key="3">
    <source>
        <dbReference type="ARBA" id="ARBA00022692"/>
    </source>
</evidence>
<organism evidence="8 9">
    <name type="scientific">Pseudomonas mangiferae</name>
    <dbReference type="NCBI Taxonomy" id="2593654"/>
    <lineage>
        <taxon>Bacteria</taxon>
        <taxon>Pseudomonadati</taxon>
        <taxon>Pseudomonadota</taxon>
        <taxon>Gammaproteobacteria</taxon>
        <taxon>Pseudomonadales</taxon>
        <taxon>Pseudomonadaceae</taxon>
        <taxon>Pseudomonas</taxon>
    </lineage>
</organism>